<keyword evidence="9" id="KW-0443">Lipid metabolism</keyword>
<dbReference type="GO" id="GO:0046872">
    <property type="term" value="F:metal ion binding"/>
    <property type="evidence" value="ECO:0007669"/>
    <property type="project" value="UniProtKB-KW"/>
</dbReference>
<feature type="binding site" evidence="11">
    <location>
        <position position="120"/>
    </location>
    <ligand>
        <name>Fe cation</name>
        <dbReference type="ChEBI" id="CHEBI:24875"/>
        <label>1</label>
    </ligand>
</feature>
<dbReference type="GO" id="GO:0006633">
    <property type="term" value="P:fatty acid biosynthetic process"/>
    <property type="evidence" value="ECO:0007669"/>
    <property type="project" value="UniProtKB-KW"/>
</dbReference>
<evidence type="ECO:0000256" key="7">
    <source>
        <dbReference type="ARBA" id="ARBA00023002"/>
    </source>
</evidence>
<comment type="cofactor">
    <cofactor evidence="11">
        <name>Fe cation</name>
        <dbReference type="ChEBI" id="CHEBI:24875"/>
    </cofactor>
    <text evidence="11">Binds 2 iron ions per subunit.</text>
</comment>
<dbReference type="RefSeq" id="WP_245732550.1">
    <property type="nucleotide sequence ID" value="NZ_FOFS01000012.1"/>
</dbReference>
<dbReference type="EMBL" id="FOFS01000012">
    <property type="protein sequence ID" value="SEQ91273.1"/>
    <property type="molecule type" value="Genomic_DNA"/>
</dbReference>
<keyword evidence="4" id="KW-0444">Lipid biosynthesis</keyword>
<evidence type="ECO:0000256" key="2">
    <source>
        <dbReference type="ARBA" id="ARBA00008749"/>
    </source>
</evidence>
<comment type="subunit">
    <text evidence="3">Homodimer.</text>
</comment>
<evidence type="ECO:0000256" key="10">
    <source>
        <dbReference type="ARBA" id="ARBA00023160"/>
    </source>
</evidence>
<reference evidence="13" key="1">
    <citation type="submission" date="2016-10" db="EMBL/GenBank/DDBJ databases">
        <authorList>
            <person name="Varghese N."/>
            <person name="Submissions S."/>
        </authorList>
    </citation>
    <scope>NUCLEOTIDE SEQUENCE [LARGE SCALE GENOMIC DNA]</scope>
    <source>
        <strain evidence="13">DSM 25927</strain>
    </source>
</reference>
<dbReference type="GO" id="GO:0045300">
    <property type="term" value="F:stearoyl-[ACP] desaturase activity"/>
    <property type="evidence" value="ECO:0007669"/>
    <property type="project" value="InterPro"/>
</dbReference>
<dbReference type="InterPro" id="IPR009078">
    <property type="entry name" value="Ferritin-like_SF"/>
</dbReference>
<dbReference type="STRING" id="489703.SAMN04488038_112109"/>
<dbReference type="PANTHER" id="PTHR31155:SF9">
    <property type="entry name" value="STEAROYL-[ACYL-CARRIER-PROTEIN] 9-DESATURASE 7, CHLOROPLASTIC"/>
    <property type="match status" value="1"/>
</dbReference>
<keyword evidence="8 11" id="KW-0408">Iron</keyword>
<feature type="binding site" evidence="11">
    <location>
        <position position="205"/>
    </location>
    <ligand>
        <name>Fe cation</name>
        <dbReference type="ChEBI" id="CHEBI:24875"/>
        <label>2</label>
    </ligand>
</feature>
<keyword evidence="6" id="KW-0276">Fatty acid metabolism</keyword>
<evidence type="ECO:0000256" key="4">
    <source>
        <dbReference type="ARBA" id="ARBA00022516"/>
    </source>
</evidence>
<keyword evidence="10" id="KW-0275">Fatty acid biosynthesis</keyword>
<evidence type="ECO:0000256" key="8">
    <source>
        <dbReference type="ARBA" id="ARBA00023004"/>
    </source>
</evidence>
<evidence type="ECO:0000256" key="6">
    <source>
        <dbReference type="ARBA" id="ARBA00022832"/>
    </source>
</evidence>
<keyword evidence="7" id="KW-0560">Oxidoreductase</keyword>
<name>A0A1H9JX01_9GAMM</name>
<evidence type="ECO:0000313" key="12">
    <source>
        <dbReference type="EMBL" id="SEQ91273.1"/>
    </source>
</evidence>
<dbReference type="Proteomes" id="UP000199233">
    <property type="component" value="Unassembled WGS sequence"/>
</dbReference>
<comment type="similarity">
    <text evidence="2">Belongs to the fatty acid desaturase type 2 family.</text>
</comment>
<dbReference type="PANTHER" id="PTHR31155">
    <property type="entry name" value="ACYL- ACYL-CARRIER-PROTEIN DESATURASE-RELATED"/>
    <property type="match status" value="1"/>
</dbReference>
<feature type="binding site" evidence="11">
    <location>
        <position position="117"/>
    </location>
    <ligand>
        <name>Fe cation</name>
        <dbReference type="ChEBI" id="CHEBI:24875"/>
        <label>1</label>
    </ligand>
</feature>
<feature type="binding site" evidence="11">
    <location>
        <position position="202"/>
    </location>
    <ligand>
        <name>Fe cation</name>
        <dbReference type="ChEBI" id="CHEBI:24875"/>
        <label>1</label>
    </ligand>
</feature>
<sequence>MMSGAARFAQCGTPEQLEVLHDVEGDVAAEMQAHTERRKLWFPNDLIPADAEQTAEAEAEIARMRDAARGLPDTVRVAVALNLLTEEGLPHFHRLISTHLGNSRPWAAWNRLWTAEEDRHGCLLRDYVRDARLFDMGALERLQFQYIEAGFEPEWEQDPYRLLAYTSLQEKATQVSHANTGRLCASIEPMAQRVFAHIAGDESRHYQFYRAVFGAILKRDPERALNSLLKVMLGFAMPGHAISGYDDMSEVVRRAGIFCARQYRKIVDELLDFWQIGNLGSLSATARELQDKIMKVPARLARMADYQDAKAARRTFGFDFIYNRAITA</sequence>
<dbReference type="AlphaFoldDB" id="A0A1H9JX01"/>
<feature type="binding site" evidence="11">
    <location>
        <position position="170"/>
    </location>
    <ligand>
        <name>Fe cation</name>
        <dbReference type="ChEBI" id="CHEBI:24875"/>
        <label>2</label>
    </ligand>
</feature>
<organism evidence="12 13">
    <name type="scientific">Solimonas aquatica</name>
    <dbReference type="NCBI Taxonomy" id="489703"/>
    <lineage>
        <taxon>Bacteria</taxon>
        <taxon>Pseudomonadati</taxon>
        <taxon>Pseudomonadota</taxon>
        <taxon>Gammaproteobacteria</taxon>
        <taxon>Nevskiales</taxon>
        <taxon>Nevskiaceae</taxon>
        <taxon>Solimonas</taxon>
    </lineage>
</organism>
<dbReference type="SUPFAM" id="SSF47240">
    <property type="entry name" value="Ferritin-like"/>
    <property type="match status" value="1"/>
</dbReference>
<dbReference type="PIRSF" id="PIRSF000346">
    <property type="entry name" value="Dlt9_acylACP_des"/>
    <property type="match status" value="1"/>
</dbReference>
<feature type="binding site" evidence="11">
    <location>
        <position position="202"/>
    </location>
    <ligand>
        <name>Fe cation</name>
        <dbReference type="ChEBI" id="CHEBI:24875"/>
        <label>2</label>
    </ligand>
</feature>
<keyword evidence="13" id="KW-1185">Reference proteome</keyword>
<evidence type="ECO:0000256" key="3">
    <source>
        <dbReference type="ARBA" id="ARBA00011738"/>
    </source>
</evidence>
<feature type="binding site" evidence="11">
    <location>
        <position position="117"/>
    </location>
    <ligand>
        <name>Fe cation</name>
        <dbReference type="ChEBI" id="CHEBI:24875"/>
        <label>2</label>
    </ligand>
</feature>
<dbReference type="InterPro" id="IPR012348">
    <property type="entry name" value="RNR-like"/>
</dbReference>
<gene>
    <name evidence="12" type="ORF">SAMN04488038_112109</name>
</gene>
<dbReference type="GO" id="GO:0005829">
    <property type="term" value="C:cytosol"/>
    <property type="evidence" value="ECO:0007669"/>
    <property type="project" value="TreeGrafter"/>
</dbReference>
<evidence type="ECO:0000256" key="5">
    <source>
        <dbReference type="ARBA" id="ARBA00022723"/>
    </source>
</evidence>
<dbReference type="Pfam" id="PF03405">
    <property type="entry name" value="FA_desaturase_2"/>
    <property type="match status" value="1"/>
</dbReference>
<evidence type="ECO:0000256" key="1">
    <source>
        <dbReference type="ARBA" id="ARBA00001954"/>
    </source>
</evidence>
<evidence type="ECO:0000256" key="11">
    <source>
        <dbReference type="PIRSR" id="PIRSR000346-1"/>
    </source>
</evidence>
<dbReference type="Gene3D" id="1.10.620.20">
    <property type="entry name" value="Ribonucleotide Reductase, subunit A"/>
    <property type="match status" value="1"/>
</dbReference>
<accession>A0A1H9JX01</accession>
<protein>
    <submittedName>
        <fullName evidence="12">Acyl-[acyl-carrier-protein] desaturase</fullName>
    </submittedName>
</protein>
<dbReference type="InterPro" id="IPR005067">
    <property type="entry name" value="Fatty_acid_desaturase-2"/>
</dbReference>
<evidence type="ECO:0000313" key="13">
    <source>
        <dbReference type="Proteomes" id="UP000199233"/>
    </source>
</evidence>
<comment type="cofactor">
    <cofactor evidence="1">
        <name>Fe(2+)</name>
        <dbReference type="ChEBI" id="CHEBI:29033"/>
    </cofactor>
</comment>
<proteinExistence type="inferred from homology"/>
<feature type="binding site" evidence="11">
    <location>
        <position position="86"/>
    </location>
    <ligand>
        <name>Fe cation</name>
        <dbReference type="ChEBI" id="CHEBI:24875"/>
        <label>1</label>
    </ligand>
</feature>
<keyword evidence="5 11" id="KW-0479">Metal-binding</keyword>
<evidence type="ECO:0000256" key="9">
    <source>
        <dbReference type="ARBA" id="ARBA00023098"/>
    </source>
</evidence>